<evidence type="ECO:0000313" key="7">
    <source>
        <dbReference type="EMBL" id="MEF3365404.1"/>
    </source>
</evidence>
<keyword evidence="1 5" id="KW-0489">Methyltransferase</keyword>
<evidence type="ECO:0000259" key="6">
    <source>
        <dbReference type="PROSITE" id="PS51686"/>
    </source>
</evidence>
<proteinExistence type="inferred from homology"/>
<comment type="similarity">
    <text evidence="5">Belongs to the class I-like SAM-binding methyltransferase superfamily. RsmB/NOP family.</text>
</comment>
<feature type="domain" description="SAM-dependent MTase RsmB/NOP-type" evidence="6">
    <location>
        <begin position="145"/>
        <end position="429"/>
    </location>
</feature>
<dbReference type="RefSeq" id="WP_332080308.1">
    <property type="nucleotide sequence ID" value="NZ_JAZHYN010000004.1"/>
</dbReference>
<protein>
    <submittedName>
        <fullName evidence="7">RsmB/NOP family class I SAM-dependent RNA methyltransferase</fullName>
        <ecNumber evidence="7">2.1.1.-</ecNumber>
    </submittedName>
</protein>
<evidence type="ECO:0000256" key="2">
    <source>
        <dbReference type="ARBA" id="ARBA00022679"/>
    </source>
</evidence>
<feature type="active site" description="Nucleophile" evidence="5">
    <location>
        <position position="360"/>
    </location>
</feature>
<dbReference type="PANTHER" id="PTHR22807">
    <property type="entry name" value="NOP2 YEAST -RELATED NOL1/NOP2/FMU SUN DOMAIN-CONTAINING"/>
    <property type="match status" value="1"/>
</dbReference>
<evidence type="ECO:0000256" key="1">
    <source>
        <dbReference type="ARBA" id="ARBA00022603"/>
    </source>
</evidence>
<dbReference type="Pfam" id="PF01189">
    <property type="entry name" value="Methyltr_RsmB-F"/>
    <property type="match status" value="1"/>
</dbReference>
<dbReference type="PANTHER" id="PTHR22807:SF53">
    <property type="entry name" value="RIBOSOMAL RNA SMALL SUBUNIT METHYLTRANSFERASE B-RELATED"/>
    <property type="match status" value="1"/>
</dbReference>
<dbReference type="GO" id="GO:0008168">
    <property type="term" value="F:methyltransferase activity"/>
    <property type="evidence" value="ECO:0007669"/>
    <property type="project" value="UniProtKB-KW"/>
</dbReference>
<keyword evidence="3 5" id="KW-0949">S-adenosyl-L-methionine</keyword>
<feature type="binding site" evidence="5">
    <location>
        <position position="307"/>
    </location>
    <ligand>
        <name>S-adenosyl-L-methionine</name>
        <dbReference type="ChEBI" id="CHEBI:59789"/>
    </ligand>
</feature>
<evidence type="ECO:0000256" key="4">
    <source>
        <dbReference type="ARBA" id="ARBA00022884"/>
    </source>
</evidence>
<gene>
    <name evidence="7" type="ORF">V3H18_02535</name>
</gene>
<dbReference type="Proteomes" id="UP001350748">
    <property type="component" value="Unassembled WGS sequence"/>
</dbReference>
<dbReference type="PROSITE" id="PS51686">
    <property type="entry name" value="SAM_MT_RSMB_NOP"/>
    <property type="match status" value="1"/>
</dbReference>
<keyword evidence="2 5" id="KW-0808">Transferase</keyword>
<dbReference type="InterPro" id="IPR023267">
    <property type="entry name" value="RCMT"/>
</dbReference>
<evidence type="ECO:0000256" key="5">
    <source>
        <dbReference type="PROSITE-ProRule" id="PRU01023"/>
    </source>
</evidence>
<evidence type="ECO:0000313" key="8">
    <source>
        <dbReference type="Proteomes" id="UP001350748"/>
    </source>
</evidence>
<dbReference type="PRINTS" id="PR02008">
    <property type="entry name" value="RCMTFAMILY"/>
</dbReference>
<dbReference type="EMBL" id="JAZHYN010000004">
    <property type="protein sequence ID" value="MEF3365404.1"/>
    <property type="molecule type" value="Genomic_DNA"/>
</dbReference>
<sequence>MIPAAHVSAAIEVLNDLERRRRPVAEALKDWGVSHRFAGSKDRAAIASLVFDALRKRASAAWVMGAETPRAIMLGALREARGLDAEAIAALCSGEGHAPAPLTEEERARLETATLDAAPDHVRGDYPEWLAERFAAAFGPRAAEEGAALSARAPVDLRVNLLKASREQALEKLAHLAPAPTPFSPIGLRIEAGRGRGPALPAETAYVKGLVEPQDEASQLAALLCAAAPGEQVLDLCAGGGGKTLALAAQMHNRGQIYAHDDDGRRLMPIHERLERAGARNVQLRAPRGKADVLADIEGRCDLVLIDAPCTGTGAWRRHPDAKWRLAPGALEMRLKEQAALLAQATRFVKPGGRLVYVTCSVLREENEDQIATFLAMHPNFTALSAAEMAERAGLPELARFASPHGSGIRLSPATSGADGFYIAVLKRILG</sequence>
<comment type="caution">
    <text evidence="5">Lacks conserved residue(s) required for the propagation of feature annotation.</text>
</comment>
<reference evidence="7 8" key="1">
    <citation type="submission" date="2024-02" db="EMBL/GenBank/DDBJ databases">
        <authorList>
            <person name="Grouzdev D."/>
        </authorList>
    </citation>
    <scope>NUCLEOTIDE SEQUENCE [LARGE SCALE GENOMIC DNA]</scope>
    <source>
        <strain evidence="7 8">9N</strain>
    </source>
</reference>
<dbReference type="EC" id="2.1.1.-" evidence="7"/>
<dbReference type="Gene3D" id="3.40.50.150">
    <property type="entry name" value="Vaccinia Virus protein VP39"/>
    <property type="match status" value="1"/>
</dbReference>
<keyword evidence="4 5" id="KW-0694">RNA-binding</keyword>
<organism evidence="7 8">
    <name type="scientific">Methylocystis borbori</name>
    <dbReference type="NCBI Taxonomy" id="3118750"/>
    <lineage>
        <taxon>Bacteria</taxon>
        <taxon>Pseudomonadati</taxon>
        <taxon>Pseudomonadota</taxon>
        <taxon>Alphaproteobacteria</taxon>
        <taxon>Hyphomicrobiales</taxon>
        <taxon>Methylocystaceae</taxon>
        <taxon>Methylocystis</taxon>
    </lineage>
</organism>
<feature type="binding site" evidence="5">
    <location>
        <position position="261"/>
    </location>
    <ligand>
        <name>S-adenosyl-L-methionine</name>
        <dbReference type="ChEBI" id="CHEBI:59789"/>
    </ligand>
</feature>
<dbReference type="InterPro" id="IPR029063">
    <property type="entry name" value="SAM-dependent_MTases_sf"/>
</dbReference>
<keyword evidence="8" id="KW-1185">Reference proteome</keyword>
<dbReference type="Pfam" id="PF22458">
    <property type="entry name" value="RsmF-B_ferredox"/>
    <property type="match status" value="1"/>
</dbReference>
<evidence type="ECO:0000256" key="3">
    <source>
        <dbReference type="ARBA" id="ARBA00022691"/>
    </source>
</evidence>
<dbReference type="InterPro" id="IPR001678">
    <property type="entry name" value="MeTrfase_RsmB-F_NOP2_dom"/>
</dbReference>
<dbReference type="InterPro" id="IPR049560">
    <property type="entry name" value="MeTrfase_RsmB-F_NOP2_cat"/>
</dbReference>
<dbReference type="SUPFAM" id="SSF53335">
    <property type="entry name" value="S-adenosyl-L-methionine-dependent methyltransferases"/>
    <property type="match status" value="1"/>
</dbReference>
<name>A0ABU7XDC1_9HYPH</name>
<dbReference type="InterPro" id="IPR054728">
    <property type="entry name" value="RsmB-like_ferredoxin"/>
</dbReference>
<dbReference type="CDD" id="cd02440">
    <property type="entry name" value="AdoMet_MTases"/>
    <property type="match status" value="1"/>
</dbReference>
<accession>A0ABU7XDC1</accession>
<dbReference type="GO" id="GO:0032259">
    <property type="term" value="P:methylation"/>
    <property type="evidence" value="ECO:0007669"/>
    <property type="project" value="UniProtKB-KW"/>
</dbReference>
<comment type="caution">
    <text evidence="7">The sequence shown here is derived from an EMBL/GenBank/DDBJ whole genome shotgun (WGS) entry which is preliminary data.</text>
</comment>